<evidence type="ECO:0000259" key="4">
    <source>
        <dbReference type="Pfam" id="PF02910"/>
    </source>
</evidence>
<keyword evidence="6" id="KW-1185">Reference proteome</keyword>
<dbReference type="STRING" id="180163.SAMN02745174_01474"/>
<dbReference type="InterPro" id="IPR015939">
    <property type="entry name" value="Fum_Rdtase/Succ_DH_flav-like_C"/>
</dbReference>
<evidence type="ECO:0000313" key="5">
    <source>
        <dbReference type="EMBL" id="SJZ75947.1"/>
    </source>
</evidence>
<evidence type="ECO:0000259" key="3">
    <source>
        <dbReference type="Pfam" id="PF00890"/>
    </source>
</evidence>
<feature type="domain" description="FAD-dependent oxidoreductase 2 FAD-binding" evidence="3">
    <location>
        <begin position="12"/>
        <end position="235"/>
    </location>
</feature>
<dbReference type="SUPFAM" id="SSF51905">
    <property type="entry name" value="FAD/NAD(P)-binding domain"/>
    <property type="match status" value="1"/>
</dbReference>
<dbReference type="Gene3D" id="3.50.50.60">
    <property type="entry name" value="FAD/NAD(P)-binding domain"/>
    <property type="match status" value="1"/>
</dbReference>
<dbReference type="PANTHER" id="PTHR11632:SF51">
    <property type="entry name" value="SUCCINATE DEHYDROGENASE [UBIQUINONE] FLAVOPROTEIN SUBUNIT, MITOCHONDRIAL"/>
    <property type="match status" value="1"/>
</dbReference>
<dbReference type="RefSeq" id="WP_143311327.1">
    <property type="nucleotide sequence ID" value="NZ_FUWX01000010.1"/>
</dbReference>
<evidence type="ECO:0000256" key="1">
    <source>
        <dbReference type="ARBA" id="ARBA00022630"/>
    </source>
</evidence>
<proteinExistence type="predicted"/>
<dbReference type="InterPro" id="IPR030664">
    <property type="entry name" value="SdhA/FrdA/AprA"/>
</dbReference>
<evidence type="ECO:0000256" key="2">
    <source>
        <dbReference type="ARBA" id="ARBA00023002"/>
    </source>
</evidence>
<organism evidence="5 6">
    <name type="scientific">Cetobacterium ceti</name>
    <dbReference type="NCBI Taxonomy" id="180163"/>
    <lineage>
        <taxon>Bacteria</taxon>
        <taxon>Fusobacteriati</taxon>
        <taxon>Fusobacteriota</taxon>
        <taxon>Fusobacteriia</taxon>
        <taxon>Fusobacteriales</taxon>
        <taxon>Fusobacteriaceae</taxon>
        <taxon>Cetobacterium</taxon>
    </lineage>
</organism>
<dbReference type="Gene3D" id="1.20.58.100">
    <property type="entry name" value="Fumarate reductase/succinate dehydrogenase flavoprotein-like, C-terminal domain"/>
    <property type="match status" value="1"/>
</dbReference>
<dbReference type="InterPro" id="IPR003953">
    <property type="entry name" value="FAD-dep_OxRdtase_2_FAD-bd"/>
</dbReference>
<dbReference type="Proteomes" id="UP000191153">
    <property type="component" value="Unassembled WGS sequence"/>
</dbReference>
<evidence type="ECO:0000313" key="6">
    <source>
        <dbReference type="Proteomes" id="UP000191153"/>
    </source>
</evidence>
<dbReference type="InterPro" id="IPR036188">
    <property type="entry name" value="FAD/NAD-bd_sf"/>
</dbReference>
<dbReference type="InterPro" id="IPR027477">
    <property type="entry name" value="Succ_DH/fumarate_Rdtase_cat_sf"/>
</dbReference>
<dbReference type="AlphaFoldDB" id="A0A1T4NA53"/>
<sequence length="518" mass="58556">MINISKTIVKEVLVVGSGIGGLLTSKKLGDKKREILLITKGTLGGGASFFPLKGTLGIQTTDDDEKDEVLFKEDISKIGNKMDNPEMVETYIKESKEAISLLNEIGFAPWLRKDRRPACFAKYPRNIYLIKDWENSKKNAREILKKYKNLEILEKTEIIKILVNNNKVIGAIIKCNKEFILVKTSVIILATGGIGGLYKNTLYPKDIMGIGHSLALDAGASLVNMEFIQFIPGFIKPKYNVLFGEHTFKYALEPCDKNKKLWIERSSYAPFSFDFPSHKIDLQMGKGIYLKFHEDLYKDEGEFYKVYLSWLKESQNINMCKDEIEIAPFAHSSNGGIKININGKSEVDGLYGIGEVASGIEGANRLGGNSVGGALVFGRRAVIDIDNYLNQKMEISDFIYKKEINTWINSLLKKESNNLYTSKKVLLEIGNILNEHGLIIRNEDSLNLGLKKLQELENNYSLKENILEQGFDVIYSLKMAKILLQAMKKRKESRGAHYRSDYPYTLKESSSEKISKYT</sequence>
<reference evidence="5 6" key="1">
    <citation type="submission" date="2017-02" db="EMBL/GenBank/DDBJ databases">
        <authorList>
            <person name="Peterson S.W."/>
        </authorList>
    </citation>
    <scope>NUCLEOTIDE SEQUENCE [LARGE SCALE GENOMIC DNA]</scope>
    <source>
        <strain evidence="5 6">ATCC 700028</strain>
    </source>
</reference>
<gene>
    <name evidence="5" type="ORF">SAMN02745174_01474</name>
</gene>
<name>A0A1T4NA53_9FUSO</name>
<dbReference type="Gene3D" id="3.90.700.10">
    <property type="entry name" value="Succinate dehydrogenase/fumarate reductase flavoprotein, catalytic domain"/>
    <property type="match status" value="1"/>
</dbReference>
<dbReference type="Pfam" id="PF02910">
    <property type="entry name" value="Succ_DH_flav_C"/>
    <property type="match status" value="1"/>
</dbReference>
<dbReference type="InterPro" id="IPR037099">
    <property type="entry name" value="Fum_R/Succ_DH_flav-like_C_sf"/>
</dbReference>
<accession>A0A1T4NA53</accession>
<dbReference type="GO" id="GO:0016491">
    <property type="term" value="F:oxidoreductase activity"/>
    <property type="evidence" value="ECO:0007669"/>
    <property type="project" value="UniProtKB-KW"/>
</dbReference>
<feature type="domain" description="Fumarate reductase/succinate dehydrogenase flavoprotein-like C-terminal" evidence="4">
    <location>
        <begin position="428"/>
        <end position="504"/>
    </location>
</feature>
<keyword evidence="2" id="KW-0560">Oxidoreductase</keyword>
<dbReference type="Pfam" id="PF00890">
    <property type="entry name" value="FAD_binding_2"/>
    <property type="match status" value="2"/>
</dbReference>
<dbReference type="SUPFAM" id="SSF46977">
    <property type="entry name" value="Succinate dehydrogenase/fumarate reductase flavoprotein C-terminal domain"/>
    <property type="match status" value="1"/>
</dbReference>
<protein>
    <submittedName>
        <fullName evidence="5">Aspartate oxidase</fullName>
    </submittedName>
</protein>
<dbReference type="OrthoDB" id="9806724at2"/>
<dbReference type="EMBL" id="FUWX01000010">
    <property type="protein sequence ID" value="SJZ75947.1"/>
    <property type="molecule type" value="Genomic_DNA"/>
</dbReference>
<feature type="domain" description="FAD-dependent oxidoreductase 2 FAD-binding" evidence="3">
    <location>
        <begin position="325"/>
        <end position="371"/>
    </location>
</feature>
<keyword evidence="1" id="KW-0285">Flavoprotein</keyword>
<dbReference type="PANTHER" id="PTHR11632">
    <property type="entry name" value="SUCCINATE DEHYDROGENASE 2 FLAVOPROTEIN SUBUNIT"/>
    <property type="match status" value="1"/>
</dbReference>